<accession>A0A1M7TBG3</accession>
<dbReference type="AlphaFoldDB" id="A0A1M7TBG3"/>
<dbReference type="Gene3D" id="1.10.287.130">
    <property type="match status" value="1"/>
</dbReference>
<dbReference type="Gene3D" id="3.30.450.40">
    <property type="match status" value="5"/>
</dbReference>
<dbReference type="InterPro" id="IPR005467">
    <property type="entry name" value="His_kinase_dom"/>
</dbReference>
<gene>
    <name evidence="5" type="ORF">SAMN05444170_1279</name>
</gene>
<proteinExistence type="predicted"/>
<keyword evidence="6" id="KW-1185">Reference proteome</keyword>
<dbReference type="InterPro" id="IPR003018">
    <property type="entry name" value="GAF"/>
</dbReference>
<keyword evidence="5" id="KW-0418">Kinase</keyword>
<dbReference type="Gene3D" id="3.30.565.10">
    <property type="entry name" value="Histidine kinase-like ATPase, C-terminal domain"/>
    <property type="match status" value="1"/>
</dbReference>
<dbReference type="Pfam" id="PF13185">
    <property type="entry name" value="GAF_2"/>
    <property type="match status" value="3"/>
</dbReference>
<comment type="catalytic activity">
    <reaction evidence="1">
        <text>ATP + protein L-histidine = ADP + protein N-phospho-L-histidine.</text>
        <dbReference type="EC" id="2.7.13.3"/>
    </reaction>
</comment>
<evidence type="ECO:0000259" key="4">
    <source>
        <dbReference type="PROSITE" id="PS50109"/>
    </source>
</evidence>
<dbReference type="SUPFAM" id="SSF55874">
    <property type="entry name" value="ATPase domain of HSP90 chaperone/DNA topoisomerase II/histidine kinase"/>
    <property type="match status" value="1"/>
</dbReference>
<dbReference type="InterPro" id="IPR036890">
    <property type="entry name" value="HATPase_C_sf"/>
</dbReference>
<dbReference type="EC" id="2.7.13.3" evidence="2"/>
<evidence type="ECO:0000256" key="3">
    <source>
        <dbReference type="ARBA" id="ARBA00022553"/>
    </source>
</evidence>
<name>A0A1M7TBG3_9BRAD</name>
<dbReference type="InterPro" id="IPR036097">
    <property type="entry name" value="HisK_dim/P_sf"/>
</dbReference>
<dbReference type="GO" id="GO:0000155">
    <property type="term" value="F:phosphorelay sensor kinase activity"/>
    <property type="evidence" value="ECO:0007669"/>
    <property type="project" value="InterPro"/>
</dbReference>
<keyword evidence="5" id="KW-0808">Transferase</keyword>
<keyword evidence="3" id="KW-0597">Phosphoprotein</keyword>
<dbReference type="SUPFAM" id="SSF47384">
    <property type="entry name" value="Homodimeric domain of signal transducing histidine kinase"/>
    <property type="match status" value="1"/>
</dbReference>
<dbReference type="CDD" id="cd00082">
    <property type="entry name" value="HisKA"/>
    <property type="match status" value="1"/>
</dbReference>
<dbReference type="InterPro" id="IPR003661">
    <property type="entry name" value="HisK_dim/P_dom"/>
</dbReference>
<dbReference type="Pfam" id="PF02518">
    <property type="entry name" value="HATPase_c"/>
    <property type="match status" value="1"/>
</dbReference>
<dbReference type="EMBL" id="LT670849">
    <property type="protein sequence ID" value="SHN68055.1"/>
    <property type="molecule type" value="Genomic_DNA"/>
</dbReference>
<dbReference type="Pfam" id="PF01590">
    <property type="entry name" value="GAF"/>
    <property type="match status" value="2"/>
</dbReference>
<dbReference type="PRINTS" id="PR00344">
    <property type="entry name" value="BCTRLSENSOR"/>
</dbReference>
<organism evidence="5 6">
    <name type="scientific">Bradyrhizobium erythrophlei</name>
    <dbReference type="NCBI Taxonomy" id="1437360"/>
    <lineage>
        <taxon>Bacteria</taxon>
        <taxon>Pseudomonadati</taxon>
        <taxon>Pseudomonadota</taxon>
        <taxon>Alphaproteobacteria</taxon>
        <taxon>Hyphomicrobiales</taxon>
        <taxon>Nitrobacteraceae</taxon>
        <taxon>Bradyrhizobium</taxon>
    </lineage>
</organism>
<protein>
    <recommendedName>
        <fullName evidence="2">histidine kinase</fullName>
        <ecNumber evidence="2">2.7.13.3</ecNumber>
    </recommendedName>
</protein>
<dbReference type="PANTHER" id="PTHR43065">
    <property type="entry name" value="SENSOR HISTIDINE KINASE"/>
    <property type="match status" value="1"/>
</dbReference>
<dbReference type="PROSITE" id="PS50109">
    <property type="entry name" value="HIS_KIN"/>
    <property type="match status" value="1"/>
</dbReference>
<dbReference type="Proteomes" id="UP000184096">
    <property type="component" value="Chromosome I"/>
</dbReference>
<dbReference type="InterPro" id="IPR029016">
    <property type="entry name" value="GAF-like_dom_sf"/>
</dbReference>
<reference evidence="6" key="1">
    <citation type="submission" date="2016-11" db="EMBL/GenBank/DDBJ databases">
        <authorList>
            <person name="Varghese N."/>
            <person name="Submissions S."/>
        </authorList>
    </citation>
    <scope>NUCLEOTIDE SEQUENCE [LARGE SCALE GENOMIC DNA]</scope>
    <source>
        <strain evidence="6">GAS401</strain>
    </source>
</reference>
<evidence type="ECO:0000256" key="2">
    <source>
        <dbReference type="ARBA" id="ARBA00012438"/>
    </source>
</evidence>
<dbReference type="Pfam" id="PF00512">
    <property type="entry name" value="HisKA"/>
    <property type="match status" value="1"/>
</dbReference>
<dbReference type="PANTHER" id="PTHR43065:SF42">
    <property type="entry name" value="TWO-COMPONENT SENSOR PPRA"/>
    <property type="match status" value="1"/>
</dbReference>
<dbReference type="SMART" id="SM00387">
    <property type="entry name" value="HATPase_c"/>
    <property type="match status" value="1"/>
</dbReference>
<dbReference type="InterPro" id="IPR004358">
    <property type="entry name" value="Sig_transdc_His_kin-like_C"/>
</dbReference>
<dbReference type="SUPFAM" id="SSF55781">
    <property type="entry name" value="GAF domain-like"/>
    <property type="match status" value="5"/>
</dbReference>
<sequence>MTNKLAEVSQQVVDDLQRRLDESVAQQAATADILKIISRSTFDLQTVLETLIKSAVELSGADRGSIFLRDGDLFPLKAASSTTPEFLQYWAANPPKAGRGSATSRVIASGKIEVIPDVLEDPDMEMPAGSLNRIRAALGVPMLRSDKVEGVIVLTRPEPGPFGKSQIDLVQTFADQAMIAIENVRLFDEVQAKTADLSESLQQQTATADVLKVISRSVFDLQPVLDTLVDAAYKLCGAKVGLLYLRGEEAFECKAVAGAGVTEASRLFRGRPIRAGRGTAGERVILTGEVQSITSFLDDPEMDPKIRDAILNADSSGSSISQIRSTLAVPMTRDNAVVGVMVIGCSQTGPFPQRQIELLQTFADQAVIAIENARLFDEVQTKTADLEESLQHQTATSEVLQVISRSPGELDPVFQTILASATRICDAQFGLLLLYEDGGFRCTSTFNLPPTFAETFLRNPVIYPPPIDPLGRLIETRQLVHVVDVKQEPAYLTGFPPIVELVELGGARTLLLVPMFRENDIAGVIAIFRQNVHAFSDKQIDLVTSFGRQAVIAIENARLLGELHKRTDDLSESLRHQTATSEVLKVISRSPGELDPVFQTILASATGICDAQFGNLFVLHEDGGLRCASVFSLPAAFAETFSRNPVIYPPPIDPLGRLIATRQLVHILDVAQEPAYLTGFPPIVDLVELGGARTVLLVPMLKEDKLVGVLAIFRQTVQAFSEKQIDLVTSFASQAVIAIENARLLSELRERTDDLSESLQQQTATADVLKVISRSAFDLKSVLTTLTESAQSLCGASLGIICLRDGEVMRLQAESGCTPAFVEFMQAHPIKPGRETITGRVFVDGTPVHVPDVELDAEYNFGNAPTIGAYRAVLAVPLMRDGAVEGVLLLGRPEPGPFGQRQQELVQTFADQAVIAIENVRLFDEVQARTRELSLSLEDLRTAQDRLVQTEKLASLGQLTAGIAHEIKNPLNFVNNFSSLSGELIDELNDLLQSAKLDGKTREEVDELTQMLKGNLDKVVQHGKRADSIVKNMLLHSREGSGDRRPADINTIVEESLNLAYHGARAEKSGFNITLQRDLDPSAGIIDLYPQEITRVFLNLISNGFYAANKRKEAASDGFEPLLTATTKNLGSKVEIRIRDNGTGIPAEVKDKMFNPFFTTKPAGEGTGLGLSMSHDIIVKQHGGKIDVETEPGAFTEFIITLPRAAVQTGGRT</sequence>
<dbReference type="SMART" id="SM00388">
    <property type="entry name" value="HisKA"/>
    <property type="match status" value="1"/>
</dbReference>
<feature type="domain" description="Histidine kinase" evidence="4">
    <location>
        <begin position="962"/>
        <end position="1206"/>
    </location>
</feature>
<dbReference type="InterPro" id="IPR003594">
    <property type="entry name" value="HATPase_dom"/>
</dbReference>
<dbReference type="SMART" id="SM00065">
    <property type="entry name" value="GAF"/>
    <property type="match status" value="5"/>
</dbReference>
<evidence type="ECO:0000256" key="1">
    <source>
        <dbReference type="ARBA" id="ARBA00000085"/>
    </source>
</evidence>
<evidence type="ECO:0000313" key="6">
    <source>
        <dbReference type="Proteomes" id="UP000184096"/>
    </source>
</evidence>
<evidence type="ECO:0000313" key="5">
    <source>
        <dbReference type="EMBL" id="SHN68055.1"/>
    </source>
</evidence>